<dbReference type="Proteomes" id="UP000023152">
    <property type="component" value="Unassembled WGS sequence"/>
</dbReference>
<organism evidence="8 9">
    <name type="scientific">Reticulomyxa filosa</name>
    <dbReference type="NCBI Taxonomy" id="46433"/>
    <lineage>
        <taxon>Eukaryota</taxon>
        <taxon>Sar</taxon>
        <taxon>Rhizaria</taxon>
        <taxon>Retaria</taxon>
        <taxon>Foraminifera</taxon>
        <taxon>Monothalamids</taxon>
        <taxon>Reticulomyxidae</taxon>
        <taxon>Reticulomyxa</taxon>
    </lineage>
</organism>
<dbReference type="OrthoDB" id="1716816at2759"/>
<proteinExistence type="inferred from homology"/>
<dbReference type="InterPro" id="IPR052206">
    <property type="entry name" value="Retinol_saturase"/>
</dbReference>
<dbReference type="SUPFAM" id="SSF51905">
    <property type="entry name" value="FAD/NAD(P)-binding domain"/>
    <property type="match status" value="1"/>
</dbReference>
<gene>
    <name evidence="8" type="ORF">RFI_15749</name>
</gene>
<dbReference type="PANTHER" id="PTHR46091">
    <property type="entry name" value="BLR7054 PROTEIN"/>
    <property type="match status" value="1"/>
</dbReference>
<comment type="similarity">
    <text evidence="1">Belongs to the carotenoid/retinoid oxidoreductase family. CrtISO subfamily.</text>
</comment>
<keyword evidence="3" id="KW-0732">Signal</keyword>
<feature type="transmembrane region" description="Helical" evidence="7">
    <location>
        <begin position="26"/>
        <end position="45"/>
    </location>
</feature>
<evidence type="ECO:0000313" key="8">
    <source>
        <dbReference type="EMBL" id="ETO21454.1"/>
    </source>
</evidence>
<evidence type="ECO:0000256" key="6">
    <source>
        <dbReference type="ARBA" id="ARBA00023027"/>
    </source>
</evidence>
<evidence type="ECO:0000256" key="4">
    <source>
        <dbReference type="ARBA" id="ARBA00022827"/>
    </source>
</evidence>
<evidence type="ECO:0000256" key="3">
    <source>
        <dbReference type="ARBA" id="ARBA00022729"/>
    </source>
</evidence>
<reference evidence="8 9" key="1">
    <citation type="journal article" date="2013" name="Curr. Biol.">
        <title>The Genome of the Foraminiferan Reticulomyxa filosa.</title>
        <authorList>
            <person name="Glockner G."/>
            <person name="Hulsmann N."/>
            <person name="Schleicher M."/>
            <person name="Noegel A.A."/>
            <person name="Eichinger L."/>
            <person name="Gallinger C."/>
            <person name="Pawlowski J."/>
            <person name="Sierra R."/>
            <person name="Euteneuer U."/>
            <person name="Pillet L."/>
            <person name="Moustafa A."/>
            <person name="Platzer M."/>
            <person name="Groth M."/>
            <person name="Szafranski K."/>
            <person name="Schliwa M."/>
        </authorList>
    </citation>
    <scope>NUCLEOTIDE SEQUENCE [LARGE SCALE GENOMIC DNA]</scope>
</reference>
<dbReference type="Pfam" id="PF13450">
    <property type="entry name" value="NAD_binding_8"/>
    <property type="match status" value="1"/>
</dbReference>
<keyword evidence="4" id="KW-0274">FAD</keyword>
<sequence length="242" mass="27045">MTDWTETLKKLGARVSQYDPRTNPKGAVLAGLAVSAVTFGALFLADVQRHRWSKEPLHYHHVDFSKIPKSDEPRKKPLKDRFIPGKEQKIPEDIDYIIIGSGPSGMVCAAALARCGKRVVLINFFGQCKFFRNKKKKKYNFDVGLHYVGKISKYGDRIFNTLCVGKQVEWIKLGSESDGYTYDRVVVGKGKNTKAFFNKAGQMLKDVEASLETPKEKGKIVGGVVGGQLMDMPSMSKIIIQK</sequence>
<evidence type="ECO:0000256" key="5">
    <source>
        <dbReference type="ARBA" id="ARBA00022857"/>
    </source>
</evidence>
<evidence type="ECO:0000256" key="2">
    <source>
        <dbReference type="ARBA" id="ARBA00022630"/>
    </source>
</evidence>
<keyword evidence="7" id="KW-1133">Transmembrane helix</keyword>
<keyword evidence="2" id="KW-0285">Flavoprotein</keyword>
<name>X6N6U1_RETFI</name>
<keyword evidence="7" id="KW-0472">Membrane</keyword>
<comment type="caution">
    <text evidence="8">The sequence shown here is derived from an EMBL/GenBank/DDBJ whole genome shotgun (WGS) entry which is preliminary data.</text>
</comment>
<evidence type="ECO:0000256" key="1">
    <source>
        <dbReference type="ARBA" id="ARBA00005855"/>
    </source>
</evidence>
<dbReference type="PANTHER" id="PTHR46091:SF3">
    <property type="entry name" value="AMINE OXIDASE DOMAIN-CONTAINING PROTEIN"/>
    <property type="match status" value="1"/>
</dbReference>
<dbReference type="Gene3D" id="3.50.50.60">
    <property type="entry name" value="FAD/NAD(P)-binding domain"/>
    <property type="match status" value="1"/>
</dbReference>
<keyword evidence="6" id="KW-0520">NAD</keyword>
<keyword evidence="5" id="KW-0521">NADP</keyword>
<dbReference type="AlphaFoldDB" id="X6N6U1"/>
<accession>X6N6U1</accession>
<keyword evidence="7" id="KW-0812">Transmembrane</keyword>
<dbReference type="EMBL" id="ASPP01011606">
    <property type="protein sequence ID" value="ETO21454.1"/>
    <property type="molecule type" value="Genomic_DNA"/>
</dbReference>
<keyword evidence="9" id="KW-1185">Reference proteome</keyword>
<protein>
    <submittedName>
        <fullName evidence="8">Retinol saturase (All-trans-retinol 13,14-reductase)</fullName>
    </submittedName>
</protein>
<evidence type="ECO:0000256" key="7">
    <source>
        <dbReference type="SAM" id="Phobius"/>
    </source>
</evidence>
<dbReference type="InterPro" id="IPR036188">
    <property type="entry name" value="FAD/NAD-bd_sf"/>
</dbReference>
<evidence type="ECO:0000313" key="9">
    <source>
        <dbReference type="Proteomes" id="UP000023152"/>
    </source>
</evidence>